<dbReference type="InterPro" id="IPR021109">
    <property type="entry name" value="Peptidase_aspartic_dom_sf"/>
</dbReference>
<evidence type="ECO:0000313" key="1">
    <source>
        <dbReference type="EMBL" id="GJT03744.1"/>
    </source>
</evidence>
<dbReference type="Pfam" id="PF08284">
    <property type="entry name" value="RVP_2"/>
    <property type="match status" value="1"/>
</dbReference>
<dbReference type="PANTHER" id="PTHR33067:SF35">
    <property type="entry name" value="ASPARTIC PEPTIDASE DDI1-TYPE DOMAIN-CONTAINING PROTEIN"/>
    <property type="match status" value="1"/>
</dbReference>
<dbReference type="GO" id="GO:0003964">
    <property type="term" value="F:RNA-directed DNA polymerase activity"/>
    <property type="evidence" value="ECO:0007669"/>
    <property type="project" value="UniProtKB-KW"/>
</dbReference>
<keyword evidence="2" id="KW-1185">Reference proteome</keyword>
<sequence>MGIDKALADLGASISLMPYSMYARLDLGELKPTRMCIELANKSTQYPRGVAENVIVKIDKFIFLVDFVVLDMKEDHKILIILGRPFLATAHAMIDVFNKKISFEEPVRPTLFSTNTIKAEKQPAKLKELPSHLEYAFLNNNQEFPVIISSLLNSQEKESLLKVLKQHKAALAWKVVDIKGINP</sequence>
<proteinExistence type="predicted"/>
<dbReference type="PANTHER" id="PTHR33067">
    <property type="entry name" value="RNA-DIRECTED DNA POLYMERASE-RELATED"/>
    <property type="match status" value="1"/>
</dbReference>
<organism evidence="1 2">
    <name type="scientific">Tanacetum coccineum</name>
    <dbReference type="NCBI Taxonomy" id="301880"/>
    <lineage>
        <taxon>Eukaryota</taxon>
        <taxon>Viridiplantae</taxon>
        <taxon>Streptophyta</taxon>
        <taxon>Embryophyta</taxon>
        <taxon>Tracheophyta</taxon>
        <taxon>Spermatophyta</taxon>
        <taxon>Magnoliopsida</taxon>
        <taxon>eudicotyledons</taxon>
        <taxon>Gunneridae</taxon>
        <taxon>Pentapetalae</taxon>
        <taxon>asterids</taxon>
        <taxon>campanulids</taxon>
        <taxon>Asterales</taxon>
        <taxon>Asteraceae</taxon>
        <taxon>Asteroideae</taxon>
        <taxon>Anthemideae</taxon>
        <taxon>Anthemidinae</taxon>
        <taxon>Tanacetum</taxon>
    </lineage>
</organism>
<keyword evidence="1" id="KW-0548">Nucleotidyltransferase</keyword>
<dbReference type="Proteomes" id="UP001151760">
    <property type="component" value="Unassembled WGS sequence"/>
</dbReference>
<name>A0ABQ5AS43_9ASTR</name>
<dbReference type="CDD" id="cd00303">
    <property type="entry name" value="retropepsin_like"/>
    <property type="match status" value="1"/>
</dbReference>
<dbReference type="SUPFAM" id="SSF50630">
    <property type="entry name" value="Acid proteases"/>
    <property type="match status" value="1"/>
</dbReference>
<reference evidence="1" key="2">
    <citation type="submission" date="2022-01" db="EMBL/GenBank/DDBJ databases">
        <authorList>
            <person name="Yamashiro T."/>
            <person name="Shiraishi A."/>
            <person name="Satake H."/>
            <person name="Nakayama K."/>
        </authorList>
    </citation>
    <scope>NUCLEOTIDE SEQUENCE</scope>
</reference>
<evidence type="ECO:0000313" key="2">
    <source>
        <dbReference type="Proteomes" id="UP001151760"/>
    </source>
</evidence>
<dbReference type="Gene3D" id="2.40.70.10">
    <property type="entry name" value="Acid Proteases"/>
    <property type="match status" value="1"/>
</dbReference>
<keyword evidence="1" id="KW-0695">RNA-directed DNA polymerase</keyword>
<reference evidence="1" key="1">
    <citation type="journal article" date="2022" name="Int. J. Mol. Sci.">
        <title>Draft Genome of Tanacetum Coccineum: Genomic Comparison of Closely Related Tanacetum-Family Plants.</title>
        <authorList>
            <person name="Yamashiro T."/>
            <person name="Shiraishi A."/>
            <person name="Nakayama K."/>
            <person name="Satake H."/>
        </authorList>
    </citation>
    <scope>NUCLEOTIDE SEQUENCE</scope>
</reference>
<accession>A0ABQ5AS43</accession>
<keyword evidence="1" id="KW-0808">Transferase</keyword>
<dbReference type="EMBL" id="BQNB010012452">
    <property type="protein sequence ID" value="GJT03744.1"/>
    <property type="molecule type" value="Genomic_DNA"/>
</dbReference>
<gene>
    <name evidence="1" type="ORF">Tco_0838206</name>
</gene>
<protein>
    <submittedName>
        <fullName evidence="1">Reverse transcriptase domain-containing protein</fullName>
    </submittedName>
</protein>
<comment type="caution">
    <text evidence="1">The sequence shown here is derived from an EMBL/GenBank/DDBJ whole genome shotgun (WGS) entry which is preliminary data.</text>
</comment>